<dbReference type="Proteomes" id="UP000289166">
    <property type="component" value="Unassembled WGS sequence"/>
</dbReference>
<feature type="domain" description="Histidine kinase/HSP90-like ATPase" evidence="1">
    <location>
        <begin position="13"/>
        <end position="123"/>
    </location>
</feature>
<dbReference type="InterPro" id="IPR003594">
    <property type="entry name" value="HATPase_dom"/>
</dbReference>
<protein>
    <submittedName>
        <fullName evidence="2">Anti-sigma regulatory factor</fullName>
    </submittedName>
</protein>
<organism evidence="2 3">
    <name type="scientific">Acetivibrio mesophilus</name>
    <dbReference type="NCBI Taxonomy" id="2487273"/>
    <lineage>
        <taxon>Bacteria</taxon>
        <taxon>Bacillati</taxon>
        <taxon>Bacillota</taxon>
        <taxon>Clostridia</taxon>
        <taxon>Eubacteriales</taxon>
        <taxon>Oscillospiraceae</taxon>
        <taxon>Acetivibrio</taxon>
    </lineage>
</organism>
<sequence>MNSVCDKIELTLPFKAEYVSVARLVASGVCNRIGFDIETIEDIKVAISEVCSKIVSIGSEIADNYTIVYDVSEDTLNVVYVCDDPSIKCIFDHERDGLAINIITALMDSVELCDKSNRIISMSKVLEGNR</sequence>
<proteinExistence type="predicted"/>
<reference evidence="3" key="1">
    <citation type="submission" date="2018-11" db="EMBL/GenBank/DDBJ databases">
        <title>Genome sequencing of a novel mesophilic and cellulolytic organism within the genus Hungateiclostridium.</title>
        <authorList>
            <person name="Rettenmaier R."/>
            <person name="Liebl W."/>
            <person name="Zverlov V."/>
        </authorList>
    </citation>
    <scope>NUCLEOTIDE SEQUENCE [LARGE SCALE GENOMIC DNA]</scope>
    <source>
        <strain evidence="3">N2K1</strain>
    </source>
</reference>
<evidence type="ECO:0000313" key="3">
    <source>
        <dbReference type="Proteomes" id="UP000289166"/>
    </source>
</evidence>
<dbReference type="OrthoDB" id="9798941at2"/>
<accession>A0A4Q0I1L4</accession>
<dbReference type="InterPro" id="IPR036890">
    <property type="entry name" value="HATPase_C_sf"/>
</dbReference>
<dbReference type="RefSeq" id="WP_069195014.1">
    <property type="nucleotide sequence ID" value="NZ_RLII01000064.1"/>
</dbReference>
<gene>
    <name evidence="2" type="ORF">EFD62_17155</name>
</gene>
<dbReference type="EMBL" id="RLII01000064">
    <property type="protein sequence ID" value="RXE57547.1"/>
    <property type="molecule type" value="Genomic_DNA"/>
</dbReference>
<name>A0A4Q0I1L4_9FIRM</name>
<evidence type="ECO:0000259" key="1">
    <source>
        <dbReference type="Pfam" id="PF13581"/>
    </source>
</evidence>
<dbReference type="Pfam" id="PF13581">
    <property type="entry name" value="HATPase_c_2"/>
    <property type="match status" value="1"/>
</dbReference>
<evidence type="ECO:0000313" key="2">
    <source>
        <dbReference type="EMBL" id="RXE57547.1"/>
    </source>
</evidence>
<dbReference type="AlphaFoldDB" id="A0A4Q0I1L4"/>
<dbReference type="Gene3D" id="3.30.565.10">
    <property type="entry name" value="Histidine kinase-like ATPase, C-terminal domain"/>
    <property type="match status" value="1"/>
</dbReference>
<comment type="caution">
    <text evidence="2">The sequence shown here is derived from an EMBL/GenBank/DDBJ whole genome shotgun (WGS) entry which is preliminary data.</text>
</comment>
<keyword evidence="3" id="KW-1185">Reference proteome</keyword>